<comment type="caution">
    <text evidence="2">The sequence shown here is derived from an EMBL/GenBank/DDBJ whole genome shotgun (WGS) entry which is preliminary data.</text>
</comment>
<dbReference type="Pfam" id="PF14168">
    <property type="entry name" value="YjzC"/>
    <property type="match status" value="1"/>
</dbReference>
<dbReference type="RefSeq" id="WP_186895434.1">
    <property type="nucleotide sequence ID" value="NZ_WJBE01000026.1"/>
</dbReference>
<gene>
    <name evidence="2" type="ORF">GH811_17420</name>
</gene>
<sequence length="55" mass="6053">MSDELIKPGTDNQPPGKYEEVGPRGGKVKNPHKATIDPGDRLPPTSEKGNKWKKK</sequence>
<accession>A0ABR6Z1M9</accession>
<dbReference type="InterPro" id="IPR025549">
    <property type="entry name" value="YjzC"/>
</dbReference>
<dbReference type="EMBL" id="WJBE01000026">
    <property type="protein sequence ID" value="MBC3901382.1"/>
    <property type="molecule type" value="Genomic_DNA"/>
</dbReference>
<evidence type="ECO:0000256" key="1">
    <source>
        <dbReference type="SAM" id="MobiDB-lite"/>
    </source>
</evidence>
<reference evidence="2 3" key="1">
    <citation type="journal article" date="2020" name="mSystems">
        <title>Defining Genomic and Predicted Metabolic Features of the Acetobacterium Genus.</title>
        <authorList>
            <person name="Ross D.E."/>
            <person name="Marshall C.W."/>
            <person name="Gulliver D."/>
            <person name="May H.D."/>
            <person name="Norman R.S."/>
        </authorList>
    </citation>
    <scope>NUCLEOTIDE SEQUENCE [LARGE SCALE GENOMIC DNA]</scope>
    <source>
        <strain evidence="2 3">DSM 4132</strain>
    </source>
</reference>
<keyword evidence="3" id="KW-1185">Reference proteome</keyword>
<feature type="region of interest" description="Disordered" evidence="1">
    <location>
        <begin position="1"/>
        <end position="55"/>
    </location>
</feature>
<organism evidence="2 3">
    <name type="scientific">Acetobacterium malicum</name>
    <dbReference type="NCBI Taxonomy" id="52692"/>
    <lineage>
        <taxon>Bacteria</taxon>
        <taxon>Bacillati</taxon>
        <taxon>Bacillota</taxon>
        <taxon>Clostridia</taxon>
        <taxon>Eubacteriales</taxon>
        <taxon>Eubacteriaceae</taxon>
        <taxon>Acetobacterium</taxon>
    </lineage>
</organism>
<evidence type="ECO:0000313" key="2">
    <source>
        <dbReference type="EMBL" id="MBC3901382.1"/>
    </source>
</evidence>
<name>A0ABR6Z1M9_9FIRM</name>
<proteinExistence type="predicted"/>
<dbReference type="Proteomes" id="UP000622405">
    <property type="component" value="Unassembled WGS sequence"/>
</dbReference>
<protein>
    <submittedName>
        <fullName evidence="2">YjzC family protein</fullName>
    </submittedName>
</protein>
<evidence type="ECO:0000313" key="3">
    <source>
        <dbReference type="Proteomes" id="UP000622405"/>
    </source>
</evidence>